<feature type="domain" description="Sulfatase N-terminal" evidence="3">
    <location>
        <begin position="568"/>
        <end position="766"/>
    </location>
</feature>
<dbReference type="InterPro" id="IPR017850">
    <property type="entry name" value="Alkaline_phosphatase_core_sf"/>
</dbReference>
<feature type="transmembrane region" description="Helical" evidence="2">
    <location>
        <begin position="223"/>
        <end position="244"/>
    </location>
</feature>
<dbReference type="Gene3D" id="3.40.720.10">
    <property type="entry name" value="Alkaline Phosphatase, subunit A"/>
    <property type="match status" value="1"/>
</dbReference>
<accession>A0A0N0DGM9</accession>
<dbReference type="PANTHER" id="PTHR43751:SF3">
    <property type="entry name" value="SULFATASE N-TERMINAL DOMAIN-CONTAINING PROTEIN"/>
    <property type="match status" value="1"/>
</dbReference>
<feature type="region of interest" description="Disordered" evidence="1">
    <location>
        <begin position="336"/>
        <end position="356"/>
    </location>
</feature>
<feature type="transmembrane region" description="Helical" evidence="2">
    <location>
        <begin position="7"/>
        <end position="26"/>
    </location>
</feature>
<proteinExistence type="predicted"/>
<dbReference type="PANTHER" id="PTHR43751">
    <property type="entry name" value="SULFATASE"/>
    <property type="match status" value="1"/>
</dbReference>
<feature type="transmembrane region" description="Helical" evidence="2">
    <location>
        <begin position="112"/>
        <end position="135"/>
    </location>
</feature>
<gene>
    <name evidence="4" type="ORF">FLAG1_02847</name>
</gene>
<comment type="caution">
    <text evidence="4">The sequence shown here is derived from an EMBL/GenBank/DDBJ whole genome shotgun (WGS) entry which is preliminary data.</text>
</comment>
<evidence type="ECO:0000313" key="4">
    <source>
        <dbReference type="EMBL" id="KPA44234.1"/>
    </source>
</evidence>
<dbReference type="SUPFAM" id="SSF53649">
    <property type="entry name" value="Alkaline phosphatase-like"/>
    <property type="match status" value="1"/>
</dbReference>
<organism evidence="4 5">
    <name type="scientific">Fusarium langsethiae</name>
    <dbReference type="NCBI Taxonomy" id="179993"/>
    <lineage>
        <taxon>Eukaryota</taxon>
        <taxon>Fungi</taxon>
        <taxon>Dikarya</taxon>
        <taxon>Ascomycota</taxon>
        <taxon>Pezizomycotina</taxon>
        <taxon>Sordariomycetes</taxon>
        <taxon>Hypocreomycetidae</taxon>
        <taxon>Hypocreales</taxon>
        <taxon>Nectriaceae</taxon>
        <taxon>Fusarium</taxon>
    </lineage>
</organism>
<keyword evidence="2" id="KW-1133">Transmembrane helix</keyword>
<feature type="compositionally biased region" description="Polar residues" evidence="1">
    <location>
        <begin position="185"/>
        <end position="202"/>
    </location>
</feature>
<keyword evidence="2" id="KW-0472">Membrane</keyword>
<feature type="transmembrane region" description="Helical" evidence="2">
    <location>
        <begin position="70"/>
        <end position="92"/>
    </location>
</feature>
<name>A0A0N0DGM9_FUSLA</name>
<evidence type="ECO:0000259" key="3">
    <source>
        <dbReference type="Pfam" id="PF00884"/>
    </source>
</evidence>
<evidence type="ECO:0000313" key="5">
    <source>
        <dbReference type="Proteomes" id="UP000037904"/>
    </source>
</evidence>
<evidence type="ECO:0000256" key="2">
    <source>
        <dbReference type="SAM" id="Phobius"/>
    </source>
</evidence>
<dbReference type="InterPro" id="IPR052701">
    <property type="entry name" value="GAG_Ulvan_Degrading_Sulfatases"/>
</dbReference>
<feature type="compositionally biased region" description="Polar residues" evidence="1">
    <location>
        <begin position="346"/>
        <end position="355"/>
    </location>
</feature>
<feature type="compositionally biased region" description="Basic and acidic residues" evidence="1">
    <location>
        <begin position="336"/>
        <end position="345"/>
    </location>
</feature>
<sequence length="903" mass="102846">MSSTVSYLFAVYFVSILFAKLLHLYIHIHSIVVIDFIVYLPTFFLQDVFLVLLGRLLLRRERTIASFAGYLFGCLLTLITFLAAASELGFHYRTGGEVEWSDAGDFANDEGLNVLVSESSSVVVSALIILTISWFPQNYLYRTVGNVVTGLGKRIASVSRHIRGKIRPQGQNQHDPENAEPFLHRTNSGESLASTGNASPNLSYDGEEKEQEDGALPKRRMCAFVPSWIITTSIILFLGITTIVRPDQPYNHMASSLPLRLLDSVKPKFGLCASQNEWPLKELTEQSKWVAPKDDFKGWAPSKINNDYVKNYRNNPPKWLPSPIPSGFLKWDPERYKNETDKKDGPSNTCPNTLQDRGFYNPVNDPMRITNLDQDIIAPIQEALHNSSVKIRHIALILMESMREELFPLQQGSDMHRIIMESHEEKLRDEINSRVSRLTPNFERITGKSGNYASSNGTAYTRLENLAWKDQDKPGFGGINVVGGLTTSSVSTKSLAAAHCGAWPMAVNMFEEAELESYQPCLPQVLELFNKVKTNQTEKRQWWGSRDWWGASVGQQAKFHEYQWKPAFFQAVTDSYDRQDKFDAKIGFDFKVTKPKLDEEALSNPEMQEINYFGYPETDLKEHIRKYISDGLAENKRLFMSHFTSTTHHPWGVPKWFDTEKYMGKEGGRHQDFDKYLNTIRFTDTWLGELMQMFEDAGIADETLVVFVGDHGQAFKEDFTKTGTYENRHISNFRVPISFRHPAIPRVQYEANVTSISILPTVLDLLVNSGSLNQEDSAIASDLANDYEGQSLIRPYKKTQDGRRAWNFGLINPGGGMLTITSADAPWRLAVPLKKDLEYAFTDLSKDPLELDALNKWTIKSMIKAVKRQYGDEAANWVREADEVAHWWALERRRLWGYNPNED</sequence>
<feature type="region of interest" description="Disordered" evidence="1">
    <location>
        <begin position="165"/>
        <end position="215"/>
    </location>
</feature>
<evidence type="ECO:0000256" key="1">
    <source>
        <dbReference type="SAM" id="MobiDB-lite"/>
    </source>
</evidence>
<dbReference type="EMBL" id="JXCE01000029">
    <property type="protein sequence ID" value="KPA44234.1"/>
    <property type="molecule type" value="Genomic_DNA"/>
</dbReference>
<keyword evidence="5" id="KW-1185">Reference proteome</keyword>
<dbReference type="Pfam" id="PF00884">
    <property type="entry name" value="Sulfatase"/>
    <property type="match status" value="1"/>
</dbReference>
<reference evidence="4 5" key="1">
    <citation type="submission" date="2015-04" db="EMBL/GenBank/DDBJ databases">
        <title>The draft genome sequence of Fusarium langsethiae, a T-2/HT-2 mycotoxin producer.</title>
        <authorList>
            <person name="Lysoe E."/>
            <person name="Divon H.H."/>
            <person name="Terzi V."/>
            <person name="Orru L."/>
            <person name="Lamontanara A."/>
            <person name="Kolseth A.-K."/>
            <person name="Frandsen R.J."/>
            <person name="Nielsen K."/>
            <person name="Thrane U."/>
        </authorList>
    </citation>
    <scope>NUCLEOTIDE SEQUENCE [LARGE SCALE GENOMIC DNA]</scope>
    <source>
        <strain evidence="4 5">Fl201059</strain>
    </source>
</reference>
<dbReference type="AlphaFoldDB" id="A0A0N0DGM9"/>
<keyword evidence="2" id="KW-0812">Transmembrane</keyword>
<feature type="transmembrane region" description="Helical" evidence="2">
    <location>
        <begin position="38"/>
        <end position="58"/>
    </location>
</feature>
<dbReference type="InterPro" id="IPR000917">
    <property type="entry name" value="Sulfatase_N"/>
</dbReference>
<protein>
    <recommendedName>
        <fullName evidence="3">Sulfatase N-terminal domain-containing protein</fullName>
    </recommendedName>
</protein>
<dbReference type="Proteomes" id="UP000037904">
    <property type="component" value="Unassembled WGS sequence"/>
</dbReference>